<protein>
    <submittedName>
        <fullName evidence="1">Uncharacterized protein</fullName>
    </submittedName>
</protein>
<sequence length="70" mass="7905">MYLLESLRSVRGDEGDISIEKLHQVVSKFAATFSICFQTLENRIERLEGRPGINDSTWEAIMVEFGLLSG</sequence>
<evidence type="ECO:0000313" key="1">
    <source>
        <dbReference type="EMBL" id="ABK66217.1"/>
    </source>
</evidence>
<dbReference type="Proteomes" id="UP000001574">
    <property type="component" value="Chromosome"/>
</dbReference>
<evidence type="ECO:0000313" key="2">
    <source>
        <dbReference type="Proteomes" id="UP000001574"/>
    </source>
</evidence>
<proteinExistence type="predicted"/>
<reference evidence="1 2" key="1">
    <citation type="submission" date="2006-10" db="EMBL/GenBank/DDBJ databases">
        <authorList>
            <person name="Fleischmann R.D."/>
            <person name="Dodson R.J."/>
            <person name="Haft D.H."/>
            <person name="Merkel J.S."/>
            <person name="Nelson W.C."/>
            <person name="Fraser C.M."/>
        </authorList>
    </citation>
    <scope>NUCLEOTIDE SEQUENCE [LARGE SCALE GENOMIC DNA]</scope>
    <source>
        <strain evidence="1 2">104</strain>
    </source>
</reference>
<dbReference type="EMBL" id="CP000479">
    <property type="protein sequence ID" value="ABK66217.1"/>
    <property type="molecule type" value="Genomic_DNA"/>
</dbReference>
<accession>A0A0H2ZUR2</accession>
<dbReference type="AlphaFoldDB" id="A0A0H2ZUR2"/>
<gene>
    <name evidence="1" type="ordered locus">MAV_0840</name>
</gene>
<dbReference type="HOGENOM" id="CLU_181488_0_0_11"/>
<name>A0A0H2ZUR2_MYCA1</name>
<dbReference type="KEGG" id="mav:MAV_0840"/>
<organism evidence="1 2">
    <name type="scientific">Mycobacterium avium (strain 104)</name>
    <dbReference type="NCBI Taxonomy" id="243243"/>
    <lineage>
        <taxon>Bacteria</taxon>
        <taxon>Bacillati</taxon>
        <taxon>Actinomycetota</taxon>
        <taxon>Actinomycetes</taxon>
        <taxon>Mycobacteriales</taxon>
        <taxon>Mycobacteriaceae</taxon>
        <taxon>Mycobacterium</taxon>
        <taxon>Mycobacterium avium complex (MAC)</taxon>
    </lineage>
</organism>